<organism evidence="1">
    <name type="scientific">Pseudomonas aeruginosa</name>
    <dbReference type="NCBI Taxonomy" id="287"/>
    <lineage>
        <taxon>Bacteria</taxon>
        <taxon>Pseudomonadati</taxon>
        <taxon>Pseudomonadota</taxon>
        <taxon>Gammaproteobacteria</taxon>
        <taxon>Pseudomonadales</taxon>
        <taxon>Pseudomonadaceae</taxon>
        <taxon>Pseudomonas</taxon>
    </lineage>
</organism>
<name>A0A6A9KEQ7_PSEAI</name>
<accession>A0A6A9KEQ7</accession>
<dbReference type="InterPro" id="IPR021733">
    <property type="entry name" value="DUF3304"/>
</dbReference>
<comment type="caution">
    <text evidence="1">The sequence shown here is derived from an EMBL/GenBank/DDBJ whole genome shotgun (WGS) entry which is preliminary data.</text>
</comment>
<dbReference type="AlphaFoldDB" id="A0A6A9KEQ7"/>
<gene>
    <name evidence="1" type="ORF">GNQ20_27190</name>
</gene>
<dbReference type="Pfam" id="PF11745">
    <property type="entry name" value="DUF3304"/>
    <property type="match status" value="1"/>
</dbReference>
<evidence type="ECO:0000313" key="1">
    <source>
        <dbReference type="EMBL" id="MUI61503.1"/>
    </source>
</evidence>
<sequence length="179" mass="19943">MQEVLMMRCMKKSIWLIFFFGGILPLGGCQAAPGMLSAPVVGYNHTSSSINWFTVNGAGGSNIGPNQGGGSQVCCSAVPRHWNSGLRAVVEWEVDPEPYSSADWSEPTFSDEWRTRMKAQRKTYTRHKVVVEIPRYDNPGPLRVHFLPCNQVRVAAAATSPGYPRYPYNYPIRDMPCKS</sequence>
<protein>
    <submittedName>
        <fullName evidence="1">DUF3304 domain-containing protein</fullName>
    </submittedName>
</protein>
<dbReference type="EMBL" id="WOAJ01000015">
    <property type="protein sequence ID" value="MUI61503.1"/>
    <property type="molecule type" value="Genomic_DNA"/>
</dbReference>
<reference evidence="1" key="1">
    <citation type="submission" date="2019-11" db="EMBL/GenBank/DDBJ databases">
        <title>Genomes of ocular Pseudomonas aeruginosa isolates.</title>
        <authorList>
            <person name="Khan M."/>
            <person name="Rice S.A."/>
            <person name="Willcox M.D.P."/>
            <person name="Stapleton F."/>
        </authorList>
    </citation>
    <scope>NUCLEOTIDE SEQUENCE</scope>
    <source>
        <strain evidence="1">PA206</strain>
    </source>
</reference>
<proteinExistence type="predicted"/>